<evidence type="ECO:0000256" key="1">
    <source>
        <dbReference type="SAM" id="MobiDB-lite"/>
    </source>
</evidence>
<dbReference type="Proteomes" id="UP000593567">
    <property type="component" value="Unassembled WGS sequence"/>
</dbReference>
<evidence type="ECO:0000313" key="3">
    <source>
        <dbReference type="Proteomes" id="UP000593567"/>
    </source>
</evidence>
<sequence length="110" mass="12199">MFHRMAATSSSPARPDVPKASQMEDDISSMAEDDPIMMLFSPSNSTETTKDNTSRDLKDAEIYYSKAKDFVNKNRELQSASKQMTEQMEALLKASEQLISPSPSSSVDLT</sequence>
<protein>
    <submittedName>
        <fullName evidence="2">Uncharacterized protein</fullName>
    </submittedName>
</protein>
<evidence type="ECO:0000313" key="2">
    <source>
        <dbReference type="EMBL" id="KAF6038742.1"/>
    </source>
</evidence>
<proteinExistence type="predicted"/>
<dbReference type="EMBL" id="VXIV02000365">
    <property type="protein sequence ID" value="KAF6038742.1"/>
    <property type="molecule type" value="Genomic_DNA"/>
</dbReference>
<keyword evidence="3" id="KW-1185">Reference proteome</keyword>
<feature type="region of interest" description="Disordered" evidence="1">
    <location>
        <begin position="1"/>
        <end position="25"/>
    </location>
</feature>
<dbReference type="InterPro" id="IPR028227">
    <property type="entry name" value="UPF0449"/>
</dbReference>
<gene>
    <name evidence="2" type="ORF">EB796_002967</name>
</gene>
<dbReference type="AlphaFoldDB" id="A0A7J7KJ47"/>
<dbReference type="Pfam" id="PF15136">
    <property type="entry name" value="UPF0449"/>
    <property type="match status" value="1"/>
</dbReference>
<accession>A0A7J7KJ47</accession>
<name>A0A7J7KJ47_BUGNE</name>
<comment type="caution">
    <text evidence="2">The sequence shown here is derived from an EMBL/GenBank/DDBJ whole genome shotgun (WGS) entry which is preliminary data.</text>
</comment>
<organism evidence="2 3">
    <name type="scientific">Bugula neritina</name>
    <name type="common">Brown bryozoan</name>
    <name type="synonym">Sertularia neritina</name>
    <dbReference type="NCBI Taxonomy" id="10212"/>
    <lineage>
        <taxon>Eukaryota</taxon>
        <taxon>Metazoa</taxon>
        <taxon>Spiralia</taxon>
        <taxon>Lophotrochozoa</taxon>
        <taxon>Bryozoa</taxon>
        <taxon>Gymnolaemata</taxon>
        <taxon>Cheilostomatida</taxon>
        <taxon>Flustrina</taxon>
        <taxon>Buguloidea</taxon>
        <taxon>Bugulidae</taxon>
        <taxon>Bugula</taxon>
    </lineage>
</organism>
<reference evidence="2" key="1">
    <citation type="submission" date="2020-06" db="EMBL/GenBank/DDBJ databases">
        <title>Draft genome of Bugula neritina, a colonial animal packing powerful symbionts and potential medicines.</title>
        <authorList>
            <person name="Rayko M."/>
        </authorList>
    </citation>
    <scope>NUCLEOTIDE SEQUENCE [LARGE SCALE GENOMIC DNA]</scope>
    <source>
        <strain evidence="2">Kwan_BN1</strain>
    </source>
</reference>